<dbReference type="InParanoid" id="C3YVA0"/>
<comment type="similarity">
    <text evidence="2">Belongs to the galactose-3-O-sulfotransferase family.</text>
</comment>
<keyword evidence="5" id="KW-0735">Signal-anchor</keyword>
<proteinExistence type="inferred from homology"/>
<evidence type="ECO:0000313" key="11">
    <source>
        <dbReference type="EMBL" id="EEN55816.1"/>
    </source>
</evidence>
<evidence type="ECO:0000256" key="4">
    <source>
        <dbReference type="ARBA" id="ARBA00022692"/>
    </source>
</evidence>
<evidence type="ECO:0000256" key="2">
    <source>
        <dbReference type="ARBA" id="ARBA00008124"/>
    </source>
</evidence>
<sequence>METGIPVGHHDRNHSLARRLMGTVRENESSPFNQLQSPTSSRVIASSQPPTSSRPSSSSRPRPTCTERRRLGFAKNHKVGGDTIKRIFDRFGYVRKLNFVLPRSLVVSKMYPYQLYPTSYLPPPQNQSFDMLVYHTVYERERYREILPKDTVYLTIIREPLSHLKSTWNYYKLQKKFHIEENGEDPILTFLANPGEYDKKCGHGRHVPYCLTQNAISTDLGFPASTNKRVGPGCDTDEREIITQKFLKIIKDDFDLVMMTEYFDESLVLLKRLMCWSLKDILYYKTNTRSYVSKEKQIPPKLHQNHREWSHVDYALYDQFNQSFWRRVNSAGNDFWGEVRYFKHVNEQMKELCDSYKASKPCSISTLNFKQSRWGPGFTVDRNFCMLAKRSLRCYLLLESERAAKALKLNRRNITLYSEVDLESFKKAAKSRKGRTTVKAIDVILENCVNCKLRDCGSLDHLSHLHYDGYVNSATYSSIVNREYPNFVRKCNL</sequence>
<keyword evidence="3" id="KW-0808">Transferase</keyword>
<dbReference type="Gene3D" id="3.40.50.300">
    <property type="entry name" value="P-loop containing nucleotide triphosphate hydrolases"/>
    <property type="match status" value="1"/>
</dbReference>
<organism>
    <name type="scientific">Branchiostoma floridae</name>
    <name type="common">Florida lancelet</name>
    <name type="synonym">Amphioxus</name>
    <dbReference type="NCBI Taxonomy" id="7739"/>
    <lineage>
        <taxon>Eukaryota</taxon>
        <taxon>Metazoa</taxon>
        <taxon>Chordata</taxon>
        <taxon>Cephalochordata</taxon>
        <taxon>Leptocardii</taxon>
        <taxon>Amphioxiformes</taxon>
        <taxon>Branchiostomatidae</taxon>
        <taxon>Branchiostoma</taxon>
    </lineage>
</organism>
<dbReference type="GO" id="GO:0009247">
    <property type="term" value="P:glycolipid biosynthetic process"/>
    <property type="evidence" value="ECO:0007669"/>
    <property type="project" value="InterPro"/>
</dbReference>
<name>C3YVA0_BRAFL</name>
<keyword evidence="9" id="KW-0325">Glycoprotein</keyword>
<evidence type="ECO:0000256" key="10">
    <source>
        <dbReference type="SAM" id="MobiDB-lite"/>
    </source>
</evidence>
<dbReference type="PANTHER" id="PTHR14647">
    <property type="entry name" value="GALACTOSE-3-O-SULFOTRANSFERASE"/>
    <property type="match status" value="1"/>
</dbReference>
<keyword evidence="7" id="KW-0333">Golgi apparatus</keyword>
<protein>
    <submittedName>
        <fullName evidence="11">Uncharacterized protein</fullName>
    </submittedName>
</protein>
<evidence type="ECO:0000256" key="6">
    <source>
        <dbReference type="ARBA" id="ARBA00022989"/>
    </source>
</evidence>
<keyword evidence="8" id="KW-0472">Membrane</keyword>
<feature type="compositionally biased region" description="Low complexity" evidence="10">
    <location>
        <begin position="46"/>
        <end position="64"/>
    </location>
</feature>
<accession>C3YVA0</accession>
<feature type="region of interest" description="Disordered" evidence="10">
    <location>
        <begin position="26"/>
        <end position="65"/>
    </location>
</feature>
<dbReference type="InterPro" id="IPR009729">
    <property type="entry name" value="Gal-3-0_sulfotransfrase"/>
</dbReference>
<evidence type="ECO:0000256" key="9">
    <source>
        <dbReference type="ARBA" id="ARBA00023180"/>
    </source>
</evidence>
<feature type="compositionally biased region" description="Polar residues" evidence="10">
    <location>
        <begin position="29"/>
        <end position="45"/>
    </location>
</feature>
<dbReference type="AlphaFoldDB" id="C3YVA0"/>
<keyword evidence="6" id="KW-1133">Transmembrane helix</keyword>
<evidence type="ECO:0000256" key="3">
    <source>
        <dbReference type="ARBA" id="ARBA00022679"/>
    </source>
</evidence>
<dbReference type="Pfam" id="PF06990">
    <property type="entry name" value="Gal-3-0_sulfotr"/>
    <property type="match status" value="1"/>
</dbReference>
<keyword evidence="4" id="KW-0812">Transmembrane</keyword>
<comment type="subcellular location">
    <subcellularLocation>
        <location evidence="1">Golgi apparatus membrane</location>
        <topology evidence="1">Single-pass type II membrane protein</topology>
    </subcellularLocation>
</comment>
<dbReference type="GO" id="GO:0001733">
    <property type="term" value="F:galactosylceramide sulfotransferase activity"/>
    <property type="evidence" value="ECO:0007669"/>
    <property type="project" value="InterPro"/>
</dbReference>
<gene>
    <name evidence="11" type="ORF">BRAFLDRAFT_70274</name>
</gene>
<dbReference type="GO" id="GO:0000139">
    <property type="term" value="C:Golgi membrane"/>
    <property type="evidence" value="ECO:0007669"/>
    <property type="project" value="UniProtKB-SubCell"/>
</dbReference>
<dbReference type="InterPro" id="IPR027417">
    <property type="entry name" value="P-loop_NTPase"/>
</dbReference>
<evidence type="ECO:0000256" key="1">
    <source>
        <dbReference type="ARBA" id="ARBA00004323"/>
    </source>
</evidence>
<evidence type="ECO:0000256" key="7">
    <source>
        <dbReference type="ARBA" id="ARBA00023034"/>
    </source>
</evidence>
<dbReference type="EMBL" id="GG666556">
    <property type="protein sequence ID" value="EEN55816.1"/>
    <property type="molecule type" value="Genomic_DNA"/>
</dbReference>
<evidence type="ECO:0000256" key="8">
    <source>
        <dbReference type="ARBA" id="ARBA00023136"/>
    </source>
</evidence>
<reference evidence="11" key="1">
    <citation type="journal article" date="2008" name="Nature">
        <title>The amphioxus genome and the evolution of the chordate karyotype.</title>
        <authorList>
            <consortium name="US DOE Joint Genome Institute (JGI-PGF)"/>
            <person name="Putnam N.H."/>
            <person name="Butts T."/>
            <person name="Ferrier D.E.K."/>
            <person name="Furlong R.F."/>
            <person name="Hellsten U."/>
            <person name="Kawashima T."/>
            <person name="Robinson-Rechavi M."/>
            <person name="Shoguchi E."/>
            <person name="Terry A."/>
            <person name="Yu J.-K."/>
            <person name="Benito-Gutierrez E.L."/>
            <person name="Dubchak I."/>
            <person name="Garcia-Fernandez J."/>
            <person name="Gibson-Brown J.J."/>
            <person name="Grigoriev I.V."/>
            <person name="Horton A.C."/>
            <person name="de Jong P.J."/>
            <person name="Jurka J."/>
            <person name="Kapitonov V.V."/>
            <person name="Kohara Y."/>
            <person name="Kuroki Y."/>
            <person name="Lindquist E."/>
            <person name="Lucas S."/>
            <person name="Osoegawa K."/>
            <person name="Pennacchio L.A."/>
            <person name="Salamov A.A."/>
            <person name="Satou Y."/>
            <person name="Sauka-Spengler T."/>
            <person name="Schmutz J."/>
            <person name="Shin-I T."/>
            <person name="Toyoda A."/>
            <person name="Bronner-Fraser M."/>
            <person name="Fujiyama A."/>
            <person name="Holland L.Z."/>
            <person name="Holland P.W.H."/>
            <person name="Satoh N."/>
            <person name="Rokhsar D.S."/>
        </authorList>
    </citation>
    <scope>NUCLEOTIDE SEQUENCE [LARGE SCALE GENOMIC DNA]</scope>
    <source>
        <strain evidence="11">S238N-H82</strain>
        <tissue evidence="11">Testes</tissue>
    </source>
</reference>
<evidence type="ECO:0000256" key="5">
    <source>
        <dbReference type="ARBA" id="ARBA00022968"/>
    </source>
</evidence>
<dbReference type="PANTHER" id="PTHR14647:SF87">
    <property type="entry name" value="PUTATIVE-RELATED"/>
    <property type="match status" value="1"/>
</dbReference>